<keyword evidence="2" id="KW-1185">Reference proteome</keyword>
<reference evidence="1 2" key="1">
    <citation type="journal article" date="2019" name="Int. J. Syst. Evol. Microbiol.">
        <title>The Global Catalogue of Microorganisms (GCM) 10K type strain sequencing project: providing services to taxonomists for standard genome sequencing and annotation.</title>
        <authorList>
            <consortium name="The Broad Institute Genomics Platform"/>
            <consortium name="The Broad Institute Genome Sequencing Center for Infectious Disease"/>
            <person name="Wu L."/>
            <person name="Ma J."/>
        </authorList>
    </citation>
    <scope>NUCLEOTIDE SEQUENCE [LARGE SCALE GENOMIC DNA]</scope>
    <source>
        <strain evidence="1 2">JCM 5052</strain>
    </source>
</reference>
<protein>
    <recommendedName>
        <fullName evidence="3">Bacterial bifunctional deaminase-reductase C-terminal domain-containing protein</fullName>
    </recommendedName>
</protein>
<gene>
    <name evidence="1" type="ORF">GCM10010390_49690</name>
</gene>
<dbReference type="Proteomes" id="UP001501576">
    <property type="component" value="Unassembled WGS sequence"/>
</dbReference>
<dbReference type="SUPFAM" id="SSF53597">
    <property type="entry name" value="Dihydrofolate reductase-like"/>
    <property type="match status" value="1"/>
</dbReference>
<organism evidence="1 2">
    <name type="scientific">Streptomyces mordarskii</name>
    <dbReference type="NCBI Taxonomy" id="1226758"/>
    <lineage>
        <taxon>Bacteria</taxon>
        <taxon>Bacillati</taxon>
        <taxon>Actinomycetota</taxon>
        <taxon>Actinomycetes</taxon>
        <taxon>Kitasatosporales</taxon>
        <taxon>Streptomycetaceae</taxon>
        <taxon>Streptomyces</taxon>
    </lineage>
</organism>
<dbReference type="InterPro" id="IPR024072">
    <property type="entry name" value="DHFR-like_dom_sf"/>
</dbReference>
<evidence type="ECO:0008006" key="3">
    <source>
        <dbReference type="Google" id="ProtNLM"/>
    </source>
</evidence>
<sequence>MWGGAQLQPGALIQSLSPAGLTGEYPLCVSPLVLGAGRRLFPDGFGPIAFGLTDATPTDSGVIIATYRPLEG</sequence>
<evidence type="ECO:0000313" key="1">
    <source>
        <dbReference type="EMBL" id="GAA0541787.1"/>
    </source>
</evidence>
<proteinExistence type="predicted"/>
<name>A0ABN1DET6_9ACTN</name>
<dbReference type="Gene3D" id="3.40.430.10">
    <property type="entry name" value="Dihydrofolate Reductase, subunit A"/>
    <property type="match status" value="1"/>
</dbReference>
<accession>A0ABN1DET6</accession>
<comment type="caution">
    <text evidence="1">The sequence shown here is derived from an EMBL/GenBank/DDBJ whole genome shotgun (WGS) entry which is preliminary data.</text>
</comment>
<evidence type="ECO:0000313" key="2">
    <source>
        <dbReference type="Proteomes" id="UP001501576"/>
    </source>
</evidence>
<dbReference type="EMBL" id="BAAABZ010000049">
    <property type="protein sequence ID" value="GAA0541787.1"/>
    <property type="molecule type" value="Genomic_DNA"/>
</dbReference>